<dbReference type="EMBL" id="JASPKZ010008138">
    <property type="protein sequence ID" value="KAJ9580808.1"/>
    <property type="molecule type" value="Genomic_DNA"/>
</dbReference>
<organism evidence="2 3">
    <name type="scientific">Diploptera punctata</name>
    <name type="common">Pacific beetle cockroach</name>
    <dbReference type="NCBI Taxonomy" id="6984"/>
    <lineage>
        <taxon>Eukaryota</taxon>
        <taxon>Metazoa</taxon>
        <taxon>Ecdysozoa</taxon>
        <taxon>Arthropoda</taxon>
        <taxon>Hexapoda</taxon>
        <taxon>Insecta</taxon>
        <taxon>Pterygota</taxon>
        <taxon>Neoptera</taxon>
        <taxon>Polyneoptera</taxon>
        <taxon>Dictyoptera</taxon>
        <taxon>Blattodea</taxon>
        <taxon>Blaberoidea</taxon>
        <taxon>Blaberidae</taxon>
        <taxon>Diplopterinae</taxon>
        <taxon>Diploptera</taxon>
    </lineage>
</organism>
<reference evidence="2" key="1">
    <citation type="journal article" date="2023" name="IScience">
        <title>Live-bearing cockroach genome reveals convergent evolutionary mechanisms linked to viviparity in insects and beyond.</title>
        <authorList>
            <person name="Fouks B."/>
            <person name="Harrison M.C."/>
            <person name="Mikhailova A.A."/>
            <person name="Marchal E."/>
            <person name="English S."/>
            <person name="Carruthers M."/>
            <person name="Jennings E.C."/>
            <person name="Chiamaka E.L."/>
            <person name="Frigard R.A."/>
            <person name="Pippel M."/>
            <person name="Attardo G.M."/>
            <person name="Benoit J.B."/>
            <person name="Bornberg-Bauer E."/>
            <person name="Tobe S.S."/>
        </authorList>
    </citation>
    <scope>NUCLEOTIDE SEQUENCE</scope>
    <source>
        <strain evidence="2">Stay&amp;Tobe</strain>
    </source>
</reference>
<feature type="compositionally biased region" description="Basic and acidic residues" evidence="1">
    <location>
        <begin position="92"/>
        <end position="105"/>
    </location>
</feature>
<gene>
    <name evidence="2" type="ORF">L9F63_024024</name>
</gene>
<evidence type="ECO:0000313" key="2">
    <source>
        <dbReference type="EMBL" id="KAJ9580808.1"/>
    </source>
</evidence>
<feature type="compositionally biased region" description="Basic and acidic residues" evidence="1">
    <location>
        <begin position="70"/>
        <end position="80"/>
    </location>
</feature>
<evidence type="ECO:0000256" key="1">
    <source>
        <dbReference type="SAM" id="MobiDB-lite"/>
    </source>
</evidence>
<protein>
    <submittedName>
        <fullName evidence="2">Uncharacterized protein</fullName>
    </submittedName>
</protein>
<accession>A0AAD7ZJ30</accession>
<evidence type="ECO:0000313" key="3">
    <source>
        <dbReference type="Proteomes" id="UP001233999"/>
    </source>
</evidence>
<feature type="non-terminal residue" evidence="2">
    <location>
        <position position="105"/>
    </location>
</feature>
<comment type="caution">
    <text evidence="2">The sequence shown here is derived from an EMBL/GenBank/DDBJ whole genome shotgun (WGS) entry which is preliminary data.</text>
</comment>
<keyword evidence="3" id="KW-1185">Reference proteome</keyword>
<dbReference type="AlphaFoldDB" id="A0AAD7ZJ30"/>
<feature type="region of interest" description="Disordered" evidence="1">
    <location>
        <begin position="67"/>
        <end position="105"/>
    </location>
</feature>
<dbReference type="Proteomes" id="UP001233999">
    <property type="component" value="Unassembled WGS sequence"/>
</dbReference>
<proteinExistence type="predicted"/>
<reference evidence="2" key="2">
    <citation type="submission" date="2023-05" db="EMBL/GenBank/DDBJ databases">
        <authorList>
            <person name="Fouks B."/>
        </authorList>
    </citation>
    <scope>NUCLEOTIDE SEQUENCE</scope>
    <source>
        <strain evidence="2">Stay&amp;Tobe</strain>
        <tissue evidence="2">Testes</tissue>
    </source>
</reference>
<feature type="region of interest" description="Disordered" evidence="1">
    <location>
        <begin position="23"/>
        <end position="50"/>
    </location>
</feature>
<sequence length="105" mass="11346">MAKCVDIATEVGSSDMVGEFLHPSTRSKAAGPVTGTSSPVSVKKRSNNLPAGKKQATLTAMFAKAKVKKKNEESEVVEVKQEEEEEEGNVQVEKKARLHEHDPSP</sequence>
<name>A0AAD7ZJ30_DIPPU</name>